<dbReference type="InterPro" id="IPR011041">
    <property type="entry name" value="Quinoprot_gluc/sorb_DH_b-prop"/>
</dbReference>
<gene>
    <name evidence="3" type="ORF">FSZ31_11095</name>
</gene>
<evidence type="ECO:0000256" key="1">
    <source>
        <dbReference type="SAM" id="Phobius"/>
    </source>
</evidence>
<evidence type="ECO:0000259" key="2">
    <source>
        <dbReference type="Pfam" id="PF22807"/>
    </source>
</evidence>
<dbReference type="AlphaFoldDB" id="A0A5C6U5V7"/>
<dbReference type="InterPro" id="IPR054539">
    <property type="entry name" value="Beta-prop_PDH"/>
</dbReference>
<keyword evidence="4" id="KW-1185">Reference proteome</keyword>
<dbReference type="EMBL" id="VOPY01000003">
    <property type="protein sequence ID" value="TXC68227.1"/>
    <property type="molecule type" value="Genomic_DNA"/>
</dbReference>
<evidence type="ECO:0000313" key="4">
    <source>
        <dbReference type="Proteomes" id="UP000321129"/>
    </source>
</evidence>
<sequence length="461" mass="49873">MKKRWRIILVLVVLGLVLLVWYLTRPDVARFTTDQLSGRVPAEAALNDPRPETVPTVNIAKISGWPDGEKPVAAPGLTVRRFADDLDHPRSMLVLPNGDVLVAETNKAPSDTSGITGWIMSRLMAKAGAGVPSANRITLLRDVDGDGAADLKLPYITGLNSPFGMALVGDTLYVANTDAILAFPYVAGETKVTAKGRRVVGLPAKAPNYHWTKNLLASSDGSKLYVTVGSNSNYGEGGVENEKCIWEKGFPPVFCRAAVLEVDVATGKWRPYASGMRNPVGIAWLPGTDNMWVVVNERDQLGSDLVPDYLTDVVEGDFYGWPWYYWGGYFDKRISDEAPSDMRQYTKRPAYGLGSHVAPLGLTFAQGARLGDRWTNGAFIALHGSWNREPAAGYKVVFVKFGANGRPAEAKPVDVLTGFLGDKGGEAHGRPTDVKIAKDGSLLVTDDVSNIVWRVSAAAAK</sequence>
<dbReference type="Pfam" id="PF22807">
    <property type="entry name" value="TrAA12"/>
    <property type="match status" value="2"/>
</dbReference>
<dbReference type="RefSeq" id="WP_147123447.1">
    <property type="nucleotide sequence ID" value="NZ_VOPY01000003.1"/>
</dbReference>
<dbReference type="PANTHER" id="PTHR33546:SF1">
    <property type="entry name" value="LARGE, MULTIFUNCTIONAL SECRETED PROTEIN"/>
    <property type="match status" value="1"/>
</dbReference>
<dbReference type="PANTHER" id="PTHR33546">
    <property type="entry name" value="LARGE, MULTIFUNCTIONAL SECRETED PROTEIN-RELATED"/>
    <property type="match status" value="1"/>
</dbReference>
<dbReference type="SUPFAM" id="SSF50952">
    <property type="entry name" value="Soluble quinoprotein glucose dehydrogenase"/>
    <property type="match status" value="1"/>
</dbReference>
<feature type="domain" description="Pyrroloquinoline quinone-dependent pyranose dehydrogenase beta-propeller" evidence="2">
    <location>
        <begin position="71"/>
        <end position="302"/>
    </location>
</feature>
<accession>A0A5C6U5V7</accession>
<protein>
    <submittedName>
        <fullName evidence="3">Sorbosone dehydrogenase family protein</fullName>
    </submittedName>
</protein>
<organism evidence="3 4">
    <name type="scientific">Flavisphingopyxis soli</name>
    <dbReference type="NCBI Taxonomy" id="2601267"/>
    <lineage>
        <taxon>Bacteria</taxon>
        <taxon>Pseudomonadati</taxon>
        <taxon>Pseudomonadota</taxon>
        <taxon>Alphaproteobacteria</taxon>
        <taxon>Sphingomonadales</taxon>
        <taxon>Sphingopyxidaceae</taxon>
        <taxon>Flavisphingopyxis</taxon>
    </lineage>
</organism>
<keyword evidence="1" id="KW-1133">Transmembrane helix</keyword>
<name>A0A5C6U5V7_9SPHN</name>
<feature type="transmembrane region" description="Helical" evidence="1">
    <location>
        <begin position="7"/>
        <end position="24"/>
    </location>
</feature>
<feature type="domain" description="Pyrroloquinoline quinone-dependent pyranose dehydrogenase beta-propeller" evidence="2">
    <location>
        <begin position="345"/>
        <end position="455"/>
    </location>
</feature>
<keyword evidence="1" id="KW-0472">Membrane</keyword>
<proteinExistence type="predicted"/>
<dbReference type="Gene3D" id="2.120.10.30">
    <property type="entry name" value="TolB, C-terminal domain"/>
    <property type="match status" value="1"/>
</dbReference>
<evidence type="ECO:0000313" key="3">
    <source>
        <dbReference type="EMBL" id="TXC68227.1"/>
    </source>
</evidence>
<reference evidence="3 4" key="1">
    <citation type="submission" date="2019-08" db="EMBL/GenBank/DDBJ databases">
        <title>Sphingorhabdus soil sp. nov., isolated from arctic soil.</title>
        <authorList>
            <person name="Liu Y."/>
        </authorList>
    </citation>
    <scope>NUCLEOTIDE SEQUENCE [LARGE SCALE GENOMIC DNA]</scope>
    <source>
        <strain evidence="3 4">D-2Q-5-6</strain>
    </source>
</reference>
<dbReference type="InterPro" id="IPR011042">
    <property type="entry name" value="6-blade_b-propeller_TolB-like"/>
</dbReference>
<dbReference type="OrthoDB" id="9770043at2"/>
<keyword evidence="1" id="KW-0812">Transmembrane</keyword>
<dbReference type="Proteomes" id="UP000321129">
    <property type="component" value="Unassembled WGS sequence"/>
</dbReference>
<comment type="caution">
    <text evidence="3">The sequence shown here is derived from an EMBL/GenBank/DDBJ whole genome shotgun (WGS) entry which is preliminary data.</text>
</comment>